<gene>
    <name evidence="2" type="ORF">TIFTF001_044843</name>
</gene>
<organism evidence="2 3">
    <name type="scientific">Ficus carica</name>
    <name type="common">Common fig</name>
    <dbReference type="NCBI Taxonomy" id="3494"/>
    <lineage>
        <taxon>Eukaryota</taxon>
        <taxon>Viridiplantae</taxon>
        <taxon>Streptophyta</taxon>
        <taxon>Embryophyta</taxon>
        <taxon>Tracheophyta</taxon>
        <taxon>Spermatophyta</taxon>
        <taxon>Magnoliopsida</taxon>
        <taxon>eudicotyledons</taxon>
        <taxon>Gunneridae</taxon>
        <taxon>Pentapetalae</taxon>
        <taxon>rosids</taxon>
        <taxon>fabids</taxon>
        <taxon>Rosales</taxon>
        <taxon>Moraceae</taxon>
        <taxon>Ficeae</taxon>
        <taxon>Ficus</taxon>
    </lineage>
</organism>
<evidence type="ECO:0000313" key="2">
    <source>
        <dbReference type="EMBL" id="GMN33850.1"/>
    </source>
</evidence>
<dbReference type="AlphaFoldDB" id="A0AA88CVV0"/>
<evidence type="ECO:0000313" key="3">
    <source>
        <dbReference type="Proteomes" id="UP001187192"/>
    </source>
</evidence>
<protein>
    <submittedName>
        <fullName evidence="2">Uncharacterized protein</fullName>
    </submittedName>
</protein>
<feature type="region of interest" description="Disordered" evidence="1">
    <location>
        <begin position="27"/>
        <end position="52"/>
    </location>
</feature>
<keyword evidence="3" id="KW-1185">Reference proteome</keyword>
<proteinExistence type="predicted"/>
<reference evidence="2" key="1">
    <citation type="submission" date="2023-07" db="EMBL/GenBank/DDBJ databases">
        <title>draft genome sequence of fig (Ficus carica).</title>
        <authorList>
            <person name="Takahashi T."/>
            <person name="Nishimura K."/>
        </authorList>
    </citation>
    <scope>NUCLEOTIDE SEQUENCE</scope>
</reference>
<feature type="compositionally biased region" description="Polar residues" evidence="1">
    <location>
        <begin position="43"/>
        <end position="52"/>
    </location>
</feature>
<comment type="caution">
    <text evidence="2">The sequence shown here is derived from an EMBL/GenBank/DDBJ whole genome shotgun (WGS) entry which is preliminary data.</text>
</comment>
<evidence type="ECO:0000256" key="1">
    <source>
        <dbReference type="SAM" id="MobiDB-lite"/>
    </source>
</evidence>
<sequence>MASLCIAKATTMTGHMRERTHHRLALMNQPSRLPSLAPLASQGLHTSPRPSQGEATSWFLALVSKIYSLAYLANWDKEGRPPHKDHEQIFCS</sequence>
<dbReference type="Proteomes" id="UP001187192">
    <property type="component" value="Unassembled WGS sequence"/>
</dbReference>
<name>A0AA88CVV0_FICCA</name>
<dbReference type="EMBL" id="BTGU01003547">
    <property type="protein sequence ID" value="GMN33850.1"/>
    <property type="molecule type" value="Genomic_DNA"/>
</dbReference>
<accession>A0AA88CVV0</accession>